<dbReference type="GO" id="GO:0005829">
    <property type="term" value="C:cytosol"/>
    <property type="evidence" value="ECO:0007669"/>
    <property type="project" value="TreeGrafter"/>
</dbReference>
<dbReference type="PANTHER" id="PTHR30164">
    <property type="entry name" value="MTFA PEPTIDASE"/>
    <property type="match status" value="1"/>
</dbReference>
<dbReference type="GO" id="GO:0008237">
    <property type="term" value="F:metallopeptidase activity"/>
    <property type="evidence" value="ECO:0007669"/>
    <property type="project" value="InterPro"/>
</dbReference>
<dbReference type="CDD" id="cd20169">
    <property type="entry name" value="Peptidase_M90_mtfA"/>
    <property type="match status" value="1"/>
</dbReference>
<dbReference type="Pfam" id="PF06167">
    <property type="entry name" value="Peptidase_M90"/>
    <property type="match status" value="1"/>
</dbReference>
<accession>A0A3N1P8X3</accession>
<dbReference type="GO" id="GO:0004177">
    <property type="term" value="F:aminopeptidase activity"/>
    <property type="evidence" value="ECO:0007669"/>
    <property type="project" value="TreeGrafter"/>
</dbReference>
<sequence>MALFWLFLLTGVLVAALVYAPIRRYRHSRALAEQPLPASWQQWLQDRWWLYPYLPEPVRLNLHRQLQVMLAHTRFYGCNGLTVTEPMRVLTLAQAALMNAGEGRMQWSGFPVVLLYPEAFVREGEVADELGLVAYERQELLGESWEQGKVVLSWADIEQDLRGEDSHCLVIHEYAHQLDGYDGVMDGTPPLRDPQSVQRWADIMSAAFDDVSQSNSESARMIDSYAATNPEEFFSVICETFFVRPETLYYAYPLVYRELKQLFHLDPFLWVR</sequence>
<dbReference type="Gene3D" id="3.40.390.10">
    <property type="entry name" value="Collagenase (Catalytic Domain)"/>
    <property type="match status" value="1"/>
</dbReference>
<reference evidence="1 2" key="1">
    <citation type="submission" date="2018-11" db="EMBL/GenBank/DDBJ databases">
        <title>Genomic Encyclopedia of Type Strains, Phase IV (KMG-IV): sequencing the most valuable type-strain genomes for metagenomic binning, comparative biology and taxonomic classification.</title>
        <authorList>
            <person name="Goeker M."/>
        </authorList>
    </citation>
    <scope>NUCLEOTIDE SEQUENCE [LARGE SCALE GENOMIC DNA]</scope>
    <source>
        <strain evidence="1 2">DSM 16974</strain>
    </source>
</reference>
<dbReference type="InterPro" id="IPR010384">
    <property type="entry name" value="MtfA_fam"/>
</dbReference>
<evidence type="ECO:0000313" key="1">
    <source>
        <dbReference type="EMBL" id="ROQ21176.1"/>
    </source>
</evidence>
<dbReference type="Proteomes" id="UP000273643">
    <property type="component" value="Unassembled WGS sequence"/>
</dbReference>
<evidence type="ECO:0000313" key="2">
    <source>
        <dbReference type="Proteomes" id="UP000273643"/>
    </source>
</evidence>
<dbReference type="RefSeq" id="WP_170162881.1">
    <property type="nucleotide sequence ID" value="NZ_RJUK01000001.1"/>
</dbReference>
<proteinExistence type="predicted"/>
<gene>
    <name evidence="1" type="ORF">EDC38_1799</name>
</gene>
<dbReference type="AlphaFoldDB" id="A0A3N1P8X3"/>
<dbReference type="EMBL" id="RJUK01000001">
    <property type="protein sequence ID" value="ROQ21176.1"/>
    <property type="molecule type" value="Genomic_DNA"/>
</dbReference>
<dbReference type="PANTHER" id="PTHR30164:SF2">
    <property type="entry name" value="PROTEIN MTFA"/>
    <property type="match status" value="1"/>
</dbReference>
<dbReference type="InterPro" id="IPR042252">
    <property type="entry name" value="MtfA_N"/>
</dbReference>
<dbReference type="InterPro" id="IPR024079">
    <property type="entry name" value="MetalloPept_cat_dom_sf"/>
</dbReference>
<protein>
    <recommendedName>
        <fullName evidence="3">Zinc-dependent peptidase</fullName>
    </recommendedName>
</protein>
<organism evidence="1 2">
    <name type="scientific">Marinimicrobium koreense</name>
    <dbReference type="NCBI Taxonomy" id="306545"/>
    <lineage>
        <taxon>Bacteria</taxon>
        <taxon>Pseudomonadati</taxon>
        <taxon>Pseudomonadota</taxon>
        <taxon>Gammaproteobacteria</taxon>
        <taxon>Cellvibrionales</taxon>
        <taxon>Cellvibrionaceae</taxon>
        <taxon>Marinimicrobium</taxon>
    </lineage>
</organism>
<comment type="caution">
    <text evidence="1">The sequence shown here is derived from an EMBL/GenBank/DDBJ whole genome shotgun (WGS) entry which is preliminary data.</text>
</comment>
<evidence type="ECO:0008006" key="3">
    <source>
        <dbReference type="Google" id="ProtNLM"/>
    </source>
</evidence>
<keyword evidence="2" id="KW-1185">Reference proteome</keyword>
<dbReference type="SUPFAM" id="SSF55486">
    <property type="entry name" value="Metalloproteases ('zincins'), catalytic domain"/>
    <property type="match status" value="1"/>
</dbReference>
<name>A0A3N1P8X3_9GAMM</name>
<dbReference type="Gene3D" id="1.10.472.150">
    <property type="entry name" value="Glucose-regulated metallo-peptidase M90, N-terminal domain"/>
    <property type="match status" value="1"/>
</dbReference>